<dbReference type="AlphaFoldDB" id="A0A7H8QME4"/>
<evidence type="ECO:0000256" key="1">
    <source>
        <dbReference type="SAM" id="MobiDB-lite"/>
    </source>
</evidence>
<organism evidence="2 3">
    <name type="scientific">Talaromyces rugulosus</name>
    <name type="common">Penicillium rugulosum</name>
    <dbReference type="NCBI Taxonomy" id="121627"/>
    <lineage>
        <taxon>Eukaryota</taxon>
        <taxon>Fungi</taxon>
        <taxon>Dikarya</taxon>
        <taxon>Ascomycota</taxon>
        <taxon>Pezizomycotina</taxon>
        <taxon>Eurotiomycetes</taxon>
        <taxon>Eurotiomycetidae</taxon>
        <taxon>Eurotiales</taxon>
        <taxon>Trichocomaceae</taxon>
        <taxon>Talaromyces</taxon>
        <taxon>Talaromyces sect. Islandici</taxon>
    </lineage>
</organism>
<dbReference type="KEGG" id="trg:TRUGW13939_02181"/>
<reference evidence="3" key="1">
    <citation type="submission" date="2020-06" db="EMBL/GenBank/DDBJ databases">
        <title>A chromosome-scale genome assembly of Talaromyces rugulosus W13939.</title>
        <authorList>
            <person name="Wang B."/>
            <person name="Guo L."/>
            <person name="Ye K."/>
            <person name="Wang L."/>
        </authorList>
    </citation>
    <scope>NUCLEOTIDE SEQUENCE [LARGE SCALE GENOMIC DNA]</scope>
    <source>
        <strain evidence="3">W13939</strain>
    </source>
</reference>
<dbReference type="OrthoDB" id="4221801at2759"/>
<sequence>MDTPSFVSLESRPSSPGPESVPFECFTKEWTVENSSRKGTQGFSLIPREVAFIILEYLDDPVDKICLSLTTKPLWVCLSPRLDKDQFKLRGVLPNRVNANHGVVNPWPFFKSPRWRFLERLEDAYWKCCAGCLYLQPKRDFSRSELYKEPDDRFCRAPGNIQLCPHVILTYKKCVSLQSALIKAKKEETSQTPPTMPNLAHQCVLESDQTIVTCTVLPKLSRRRSHLVFRNKYTVSDFSKPIMQAWMSHFGEDALLPCPHRNISTHVLDMLHLHRSWERDIIPKECDPKSPNPWCKFCWTFFVEFETTESSPLGTRSVSFSTQRHFGKGWGLLTNRSNSDAAKRAQDWINRTDLSNIISVVGGRSKGGWYFARTTRWSPGKSSLPTMTWKQ</sequence>
<evidence type="ECO:0008006" key="4">
    <source>
        <dbReference type="Google" id="ProtNLM"/>
    </source>
</evidence>
<evidence type="ECO:0000313" key="3">
    <source>
        <dbReference type="Proteomes" id="UP000509510"/>
    </source>
</evidence>
<evidence type="ECO:0000313" key="2">
    <source>
        <dbReference type="EMBL" id="QKX55089.1"/>
    </source>
</evidence>
<accession>A0A7H8QME4</accession>
<keyword evidence="3" id="KW-1185">Reference proteome</keyword>
<protein>
    <recommendedName>
        <fullName evidence="4">F-box domain-containing protein</fullName>
    </recommendedName>
</protein>
<dbReference type="GeneID" id="55989690"/>
<proteinExistence type="predicted"/>
<feature type="compositionally biased region" description="Polar residues" evidence="1">
    <location>
        <begin position="1"/>
        <end position="14"/>
    </location>
</feature>
<dbReference type="RefSeq" id="XP_035341268.1">
    <property type="nucleotide sequence ID" value="XM_035485375.1"/>
</dbReference>
<dbReference type="EMBL" id="CP055898">
    <property type="protein sequence ID" value="QKX55089.1"/>
    <property type="molecule type" value="Genomic_DNA"/>
</dbReference>
<feature type="region of interest" description="Disordered" evidence="1">
    <location>
        <begin position="1"/>
        <end position="20"/>
    </location>
</feature>
<dbReference type="Proteomes" id="UP000509510">
    <property type="component" value="Chromosome I"/>
</dbReference>
<gene>
    <name evidence="2" type="ORF">TRUGW13939_02181</name>
</gene>
<name>A0A7H8QME4_TALRU</name>